<keyword evidence="2" id="KW-1185">Reference proteome</keyword>
<evidence type="ECO:0000313" key="2">
    <source>
        <dbReference type="Proteomes" id="UP000267606"/>
    </source>
</evidence>
<sequence>MLEIKKGEVPLKDSDFEAESIQIIPAKKADIDNLIRKAEGMRWLRRQGMAQMRAERCAARFEDARLGNIA</sequence>
<dbReference type="EMBL" id="UZAJ01000128">
    <property type="protein sequence ID" value="VDO25663.1"/>
    <property type="molecule type" value="Genomic_DNA"/>
</dbReference>
<dbReference type="AlphaFoldDB" id="A0A183GYU2"/>
<evidence type="ECO:0000313" key="1">
    <source>
        <dbReference type="EMBL" id="VDO25663.1"/>
    </source>
</evidence>
<name>A0A183GYU2_9BILA</name>
<reference evidence="3" key="1">
    <citation type="submission" date="2016-06" db="UniProtKB">
        <authorList>
            <consortium name="WormBaseParasite"/>
        </authorList>
    </citation>
    <scope>IDENTIFICATION</scope>
</reference>
<dbReference type="WBParaSite" id="OFLC_0000040101-mRNA-1">
    <property type="protein sequence ID" value="OFLC_0000040101-mRNA-1"/>
    <property type="gene ID" value="OFLC_0000040101"/>
</dbReference>
<evidence type="ECO:0000313" key="3">
    <source>
        <dbReference type="WBParaSite" id="OFLC_0000040101-mRNA-1"/>
    </source>
</evidence>
<proteinExistence type="predicted"/>
<accession>A0A183GYU2</accession>
<reference evidence="1 2" key="2">
    <citation type="submission" date="2018-11" db="EMBL/GenBank/DDBJ databases">
        <authorList>
            <consortium name="Pathogen Informatics"/>
        </authorList>
    </citation>
    <scope>NUCLEOTIDE SEQUENCE [LARGE SCALE GENOMIC DNA]</scope>
</reference>
<organism evidence="3">
    <name type="scientific">Onchocerca flexuosa</name>
    <dbReference type="NCBI Taxonomy" id="387005"/>
    <lineage>
        <taxon>Eukaryota</taxon>
        <taxon>Metazoa</taxon>
        <taxon>Ecdysozoa</taxon>
        <taxon>Nematoda</taxon>
        <taxon>Chromadorea</taxon>
        <taxon>Rhabditida</taxon>
        <taxon>Spirurina</taxon>
        <taxon>Spiruromorpha</taxon>
        <taxon>Filarioidea</taxon>
        <taxon>Onchocercidae</taxon>
        <taxon>Onchocerca</taxon>
    </lineage>
</organism>
<protein>
    <submittedName>
        <fullName evidence="3">GNAT family N-acetyltransferase</fullName>
    </submittedName>
</protein>
<dbReference type="Proteomes" id="UP000267606">
    <property type="component" value="Unassembled WGS sequence"/>
</dbReference>
<gene>
    <name evidence="1" type="ORF">OFLC_LOCUS402</name>
</gene>